<dbReference type="FunFam" id="3.40.50.720:FF:000213">
    <property type="entry name" value="Putative 2-hydroxyacid dehydrogenase"/>
    <property type="match status" value="1"/>
</dbReference>
<evidence type="ECO:0000259" key="8">
    <source>
        <dbReference type="Pfam" id="PF00389"/>
    </source>
</evidence>
<evidence type="ECO:0000256" key="6">
    <source>
        <dbReference type="ARBA" id="ARBA00061400"/>
    </source>
</evidence>
<dbReference type="GO" id="GO:0030267">
    <property type="term" value="F:glyoxylate reductase (NADPH) activity"/>
    <property type="evidence" value="ECO:0007669"/>
    <property type="project" value="TreeGrafter"/>
</dbReference>
<evidence type="ECO:0000256" key="4">
    <source>
        <dbReference type="ARBA" id="ARBA00023027"/>
    </source>
</evidence>
<comment type="similarity">
    <text evidence="6">Belongs to the D-isomer specific 2-hydroxyacid dehydrogenase family. GyaR subfamily.</text>
</comment>
<dbReference type="SUPFAM" id="SSF52283">
    <property type="entry name" value="Formate/glycerate dehydrogenase catalytic domain-like"/>
    <property type="match status" value="1"/>
</dbReference>
<dbReference type="InterPro" id="IPR006139">
    <property type="entry name" value="D-isomer_2_OHA_DH_cat_dom"/>
</dbReference>
<organism evidence="10 11">
    <name type="scientific">Citrus x changshan-huyou</name>
    <dbReference type="NCBI Taxonomy" id="2935761"/>
    <lineage>
        <taxon>Eukaryota</taxon>
        <taxon>Viridiplantae</taxon>
        <taxon>Streptophyta</taxon>
        <taxon>Embryophyta</taxon>
        <taxon>Tracheophyta</taxon>
        <taxon>Spermatophyta</taxon>
        <taxon>Magnoliopsida</taxon>
        <taxon>eudicotyledons</taxon>
        <taxon>Gunneridae</taxon>
        <taxon>Pentapetalae</taxon>
        <taxon>rosids</taxon>
        <taxon>malvids</taxon>
        <taxon>Sapindales</taxon>
        <taxon>Rutaceae</taxon>
        <taxon>Aurantioideae</taxon>
        <taxon>Citrus</taxon>
    </lineage>
</organism>
<name>A0AAP0N0G6_9ROSI</name>
<feature type="domain" description="D-isomer specific 2-hydroxyacid dehydrogenase NAD-binding" evidence="9">
    <location>
        <begin position="117"/>
        <end position="289"/>
    </location>
</feature>
<dbReference type="CDD" id="cd12156">
    <property type="entry name" value="HPPR"/>
    <property type="match status" value="1"/>
</dbReference>
<evidence type="ECO:0008006" key="12">
    <source>
        <dbReference type="Google" id="ProtNLM"/>
    </source>
</evidence>
<dbReference type="InterPro" id="IPR036291">
    <property type="entry name" value="NAD(P)-bd_dom_sf"/>
</dbReference>
<dbReference type="EMBL" id="JBCGBO010000001">
    <property type="protein sequence ID" value="KAK9229076.1"/>
    <property type="molecule type" value="Genomic_DNA"/>
</dbReference>
<feature type="domain" description="D-isomer specific 2-hydroxyacid dehydrogenase catalytic" evidence="8">
    <location>
        <begin position="16"/>
        <end position="320"/>
    </location>
</feature>
<dbReference type="GO" id="GO:0005829">
    <property type="term" value="C:cytosol"/>
    <property type="evidence" value="ECO:0007669"/>
    <property type="project" value="TreeGrafter"/>
</dbReference>
<dbReference type="SUPFAM" id="SSF51735">
    <property type="entry name" value="NAD(P)-binding Rossmann-fold domains"/>
    <property type="match status" value="1"/>
</dbReference>
<dbReference type="InterPro" id="IPR006140">
    <property type="entry name" value="D-isomer_DH_NAD-bd"/>
</dbReference>
<evidence type="ECO:0000256" key="7">
    <source>
        <dbReference type="RuleBase" id="RU003719"/>
    </source>
</evidence>
<keyword evidence="2" id="KW-0521">NADP</keyword>
<evidence type="ECO:0000313" key="11">
    <source>
        <dbReference type="Proteomes" id="UP001428341"/>
    </source>
</evidence>
<dbReference type="PANTHER" id="PTHR10996:SF178">
    <property type="entry name" value="2-HYDROXYACID DEHYDROGENASE YGL185C-RELATED"/>
    <property type="match status" value="1"/>
</dbReference>
<dbReference type="InterPro" id="IPR050223">
    <property type="entry name" value="D-isomer_2-hydroxyacid_DH"/>
</dbReference>
<dbReference type="Pfam" id="PF02826">
    <property type="entry name" value="2-Hacid_dh_C"/>
    <property type="match status" value="1"/>
</dbReference>
<keyword evidence="11" id="KW-1185">Reference proteome</keyword>
<protein>
    <recommendedName>
        <fullName evidence="12">Hydroxyphenylpyruvate reductase</fullName>
    </recommendedName>
</protein>
<keyword evidence="3 7" id="KW-0560">Oxidoreductase</keyword>
<evidence type="ECO:0000256" key="1">
    <source>
        <dbReference type="ARBA" id="ARBA00022594"/>
    </source>
</evidence>
<dbReference type="GO" id="GO:0009854">
    <property type="term" value="P:oxidative photosynthetic carbon pathway"/>
    <property type="evidence" value="ECO:0007669"/>
    <property type="project" value="UniProtKB-KW"/>
</dbReference>
<evidence type="ECO:0000256" key="3">
    <source>
        <dbReference type="ARBA" id="ARBA00023002"/>
    </source>
</evidence>
<accession>A0AAP0N0G6</accession>
<evidence type="ECO:0000256" key="5">
    <source>
        <dbReference type="ARBA" id="ARBA00023238"/>
    </source>
</evidence>
<dbReference type="Pfam" id="PF00389">
    <property type="entry name" value="2-Hacid_dh"/>
    <property type="match status" value="1"/>
</dbReference>
<evidence type="ECO:0000256" key="2">
    <source>
        <dbReference type="ARBA" id="ARBA00022857"/>
    </source>
</evidence>
<dbReference type="PANTHER" id="PTHR10996">
    <property type="entry name" value="2-HYDROXYACID DEHYDROGENASE-RELATED"/>
    <property type="match status" value="1"/>
</dbReference>
<proteinExistence type="inferred from homology"/>
<keyword evidence="1" id="KW-0323">Glycolate pathway</keyword>
<gene>
    <name evidence="10" type="ORF">WN944_022033</name>
</gene>
<dbReference type="GO" id="GO:0016618">
    <property type="term" value="F:hydroxypyruvate reductase [NAD(P)H] activity"/>
    <property type="evidence" value="ECO:0007669"/>
    <property type="project" value="UniProtKB-ARBA"/>
</dbReference>
<dbReference type="Gene3D" id="3.40.50.720">
    <property type="entry name" value="NAD(P)-binding Rossmann-like Domain"/>
    <property type="match status" value="2"/>
</dbReference>
<dbReference type="Proteomes" id="UP001428341">
    <property type="component" value="Unassembled WGS sequence"/>
</dbReference>
<keyword evidence="5" id="KW-0601">Photorespiration</keyword>
<dbReference type="AlphaFoldDB" id="A0AAP0N0G6"/>
<dbReference type="GO" id="GO:0051287">
    <property type="term" value="F:NAD binding"/>
    <property type="evidence" value="ECO:0007669"/>
    <property type="project" value="InterPro"/>
</dbReference>
<reference evidence="10 11" key="1">
    <citation type="submission" date="2024-05" db="EMBL/GenBank/DDBJ databases">
        <title>Haplotype-resolved chromosome-level genome assembly of Huyou (Citrus changshanensis).</title>
        <authorList>
            <person name="Miao C."/>
            <person name="Chen W."/>
            <person name="Wu Y."/>
            <person name="Wang L."/>
            <person name="Zhao S."/>
            <person name="Grierson D."/>
            <person name="Xu C."/>
            <person name="Chen K."/>
        </authorList>
    </citation>
    <scope>NUCLEOTIDE SEQUENCE [LARGE SCALE GENOMIC DNA]</scope>
    <source>
        <strain evidence="10">01-14</strain>
        <tissue evidence="10">Leaf</tissue>
    </source>
</reference>
<keyword evidence="4" id="KW-0520">NAD</keyword>
<sequence>MDNNMDNNSNNIIVLMVCPVSNYLEQEIEKSFKVFKLWHFEDKEQFINTHKDSIQAVVGSAAAGADAELIESLPKLEIVATCSVGLDKIDLARCKEKGIRVANTPDVLTDDVADLAIGLILAVLRRICESDRYVRSGEWKKGEFKMTTKFTGKSVGILGMGRIGTVIAKRAEAFDCIIGYNSRTEKPNLNYKYYPNLIDLASNCQILVVACSLTEETQHIVNRQVINALGPKGVLINIGRGLLVDEHELVSALLQGRLGGAGLDVFEHEPDVPEELIGLENVVLLPHVASATVETRKAMADLVVGNLQAHFGKKPLLTPVV</sequence>
<evidence type="ECO:0000259" key="9">
    <source>
        <dbReference type="Pfam" id="PF02826"/>
    </source>
</evidence>
<comment type="caution">
    <text evidence="10">The sequence shown here is derived from an EMBL/GenBank/DDBJ whole genome shotgun (WGS) entry which is preliminary data.</text>
</comment>
<evidence type="ECO:0000313" key="10">
    <source>
        <dbReference type="EMBL" id="KAK9229076.1"/>
    </source>
</evidence>